<proteinExistence type="predicted"/>
<gene>
    <name evidence="2" type="ORF">HF394_18880</name>
</gene>
<keyword evidence="3" id="KW-1185">Reference proteome</keyword>
<evidence type="ECO:0000313" key="3">
    <source>
        <dbReference type="Proteomes" id="UP000509222"/>
    </source>
</evidence>
<accession>A0A7H8QEV3</accession>
<reference evidence="2 3" key="1">
    <citation type="submission" date="2020-04" db="EMBL/GenBank/DDBJ databases">
        <authorList>
            <person name="Pajer P."/>
            <person name="Broz P."/>
        </authorList>
    </citation>
    <scope>NUCLEOTIDE SEQUENCE [LARGE SCALE GENOMIC DNA]</scope>
    <source>
        <strain evidence="3">NRL-ATB46093</strain>
    </source>
</reference>
<dbReference type="EMBL" id="CP051177">
    <property type="protein sequence ID" value="QKX52477.1"/>
    <property type="molecule type" value="Genomic_DNA"/>
</dbReference>
<sequence>MKFTCPCCGYKMLTQQPPGTFEICVICFWEDDGYQYDNPSEKGGANEMSLKQAQENFLVFGACDKGSVKFVRAPIKEDVKDENFIRYEQKRPH</sequence>
<name>A0A7H8QEV3_9BACL</name>
<dbReference type="RefSeq" id="WP_081720613.1">
    <property type="nucleotide sequence ID" value="NZ_CP051177.1"/>
</dbReference>
<dbReference type="Pfam" id="PF14206">
    <property type="entry name" value="Cys_rich_CPCC"/>
    <property type="match status" value="1"/>
</dbReference>
<dbReference type="AlphaFoldDB" id="A0A7H8QEV3"/>
<organism evidence="2 3">
    <name type="scientific">Planococcus glaciei</name>
    <dbReference type="NCBI Taxonomy" id="459472"/>
    <lineage>
        <taxon>Bacteria</taxon>
        <taxon>Bacillati</taxon>
        <taxon>Bacillota</taxon>
        <taxon>Bacilli</taxon>
        <taxon>Bacillales</taxon>
        <taxon>Caryophanaceae</taxon>
        <taxon>Planococcus</taxon>
    </lineage>
</organism>
<protein>
    <recommendedName>
        <fullName evidence="1">Cysteine-rich CPCC domain-containing protein</fullName>
    </recommendedName>
</protein>
<evidence type="ECO:0000313" key="2">
    <source>
        <dbReference type="EMBL" id="QKX52477.1"/>
    </source>
</evidence>
<evidence type="ECO:0000259" key="1">
    <source>
        <dbReference type="Pfam" id="PF14206"/>
    </source>
</evidence>
<dbReference type="InterPro" id="IPR025983">
    <property type="entry name" value="Cys_rich_CPCC"/>
</dbReference>
<dbReference type="Proteomes" id="UP000509222">
    <property type="component" value="Chromosome"/>
</dbReference>
<feature type="domain" description="Cysteine-rich CPCC" evidence="1">
    <location>
        <begin position="3"/>
        <end position="77"/>
    </location>
</feature>
<reference evidence="3" key="2">
    <citation type="submission" date="2020-06" db="EMBL/GenBank/DDBJ databases">
        <title>Isolation of Planomicrobium glaciei.</title>
        <authorList>
            <person name="Malisova L."/>
            <person name="Safrankova R."/>
            <person name="Jakubu V."/>
            <person name="Spanelova P."/>
        </authorList>
    </citation>
    <scope>NUCLEOTIDE SEQUENCE [LARGE SCALE GENOMIC DNA]</scope>
    <source>
        <strain evidence="3">NRL-ATB46093</strain>
    </source>
</reference>